<reference evidence="3" key="1">
    <citation type="journal article" date="2019" name="Gigascience">
        <title>De novo genome assembly of the endangered Acer yangbiense, a plant species with extremely small populations endemic to Yunnan Province, China.</title>
        <authorList>
            <person name="Yang J."/>
            <person name="Wariss H.M."/>
            <person name="Tao L."/>
            <person name="Zhang R."/>
            <person name="Yun Q."/>
            <person name="Hollingsworth P."/>
            <person name="Dao Z."/>
            <person name="Luo G."/>
            <person name="Guo H."/>
            <person name="Ma Y."/>
            <person name="Sun W."/>
        </authorList>
    </citation>
    <scope>NUCLEOTIDE SEQUENCE [LARGE SCALE GENOMIC DNA]</scope>
    <source>
        <strain evidence="3">cv. br00</strain>
    </source>
</reference>
<sequence>MRRRPGIGGLQTAAAARDQYRILGENVAKLRTDLMKEQLATFRSQLEEFARKHKVSCSVTAKIDAVLGFFDKFVPNPVANLVIPDNDIRKNPTFRTQFHEMCAKVGVDPLASNKGFWAELLGIGDFYYELGVQIVEICWATRPHNGGLINLQELCTLLRQKRKSDREAVSEDDCLRAISKLKVCNKGAFVVCSIYTVSILGSGFEVISVGKRKLVRSVPTELNKDHNEILELAQAQGFVTVDEVERRLSWTSGRATDALDTLLDEGLAMIDDGHRDGKRRYWFPCVSSISSSVVSDI</sequence>
<gene>
    <name evidence="2" type="ORF">DKX38_026000</name>
</gene>
<dbReference type="InterPro" id="IPR016689">
    <property type="entry name" value="ESCRT-2_cplx_Snf8"/>
</dbReference>
<dbReference type="Gene3D" id="1.10.10.10">
    <property type="entry name" value="Winged helix-like DNA-binding domain superfamily/Winged helix DNA-binding domain"/>
    <property type="match status" value="2"/>
</dbReference>
<dbReference type="Proteomes" id="UP000326939">
    <property type="component" value="Chromosome 16"/>
</dbReference>
<dbReference type="GO" id="GO:0043328">
    <property type="term" value="P:protein transport to vacuole involved in ubiquitin-dependent protein catabolic process via the multivesicular body sorting pathway"/>
    <property type="evidence" value="ECO:0007669"/>
    <property type="project" value="TreeGrafter"/>
</dbReference>
<dbReference type="SUPFAM" id="SSF46785">
    <property type="entry name" value="Winged helix' DNA-binding domain"/>
    <property type="match status" value="2"/>
</dbReference>
<keyword evidence="3" id="KW-1185">Reference proteome</keyword>
<dbReference type="InterPro" id="IPR036388">
    <property type="entry name" value="WH-like_DNA-bd_sf"/>
</dbReference>
<dbReference type="PIRSF" id="PIRSF017215">
    <property type="entry name" value="ESCRT2_Vps22"/>
    <property type="match status" value="1"/>
</dbReference>
<dbReference type="GO" id="GO:0000814">
    <property type="term" value="C:ESCRT II complex"/>
    <property type="evidence" value="ECO:0007669"/>
    <property type="project" value="InterPro"/>
</dbReference>
<dbReference type="PANTHER" id="PTHR12806">
    <property type="entry name" value="EAP30 SUBUNIT OF ELL COMPLEX"/>
    <property type="match status" value="1"/>
</dbReference>
<dbReference type="FunFam" id="1.10.10.10:FF:000085">
    <property type="entry name" value="Vacuolar-sorting protein SNF8"/>
    <property type="match status" value="1"/>
</dbReference>
<evidence type="ECO:0008006" key="4">
    <source>
        <dbReference type="Google" id="ProtNLM"/>
    </source>
</evidence>
<protein>
    <recommendedName>
        <fullName evidence="4">Vacuolar protein sorting-associated protein</fullName>
    </recommendedName>
</protein>
<dbReference type="InterPro" id="IPR040608">
    <property type="entry name" value="Snf8/Vps36"/>
</dbReference>
<accession>A0A5N5JQG9</accession>
<dbReference type="AlphaFoldDB" id="A0A5N5JQG9"/>
<dbReference type="Gene3D" id="6.10.140.180">
    <property type="match status" value="2"/>
</dbReference>
<evidence type="ECO:0000256" key="1">
    <source>
        <dbReference type="ARBA" id="ARBA00009834"/>
    </source>
</evidence>
<proteinExistence type="inferred from homology"/>
<dbReference type="EMBL" id="VDCV01000016">
    <property type="protein sequence ID" value="KAB5521681.1"/>
    <property type="molecule type" value="Genomic_DNA"/>
</dbReference>
<dbReference type="Pfam" id="PF04157">
    <property type="entry name" value="EAP30"/>
    <property type="match status" value="1"/>
</dbReference>
<dbReference type="FunFam" id="1.10.10.10:FF:000363">
    <property type="entry name" value="Vacuolar protein sorting-associated protein"/>
    <property type="match status" value="1"/>
</dbReference>
<name>A0A5N5JQG9_9ROSI</name>
<dbReference type="PANTHER" id="PTHR12806:SF0">
    <property type="entry name" value="VACUOLAR-SORTING PROTEIN SNF8"/>
    <property type="match status" value="1"/>
</dbReference>
<evidence type="ECO:0000313" key="2">
    <source>
        <dbReference type="EMBL" id="KAB5521681.1"/>
    </source>
</evidence>
<comment type="caution">
    <text evidence="2">The sequence shown here is derived from an EMBL/GenBank/DDBJ whole genome shotgun (WGS) entry which is preliminary data.</text>
</comment>
<comment type="similarity">
    <text evidence="1">Belongs to the SNF8 family.</text>
</comment>
<dbReference type="InterPro" id="IPR036390">
    <property type="entry name" value="WH_DNA-bd_sf"/>
</dbReference>
<organism evidence="2 3">
    <name type="scientific">Salix brachista</name>
    <dbReference type="NCBI Taxonomy" id="2182728"/>
    <lineage>
        <taxon>Eukaryota</taxon>
        <taxon>Viridiplantae</taxon>
        <taxon>Streptophyta</taxon>
        <taxon>Embryophyta</taxon>
        <taxon>Tracheophyta</taxon>
        <taxon>Spermatophyta</taxon>
        <taxon>Magnoliopsida</taxon>
        <taxon>eudicotyledons</taxon>
        <taxon>Gunneridae</taxon>
        <taxon>Pentapetalae</taxon>
        <taxon>rosids</taxon>
        <taxon>fabids</taxon>
        <taxon>Malpighiales</taxon>
        <taxon>Salicaceae</taxon>
        <taxon>Saliceae</taxon>
        <taxon>Salix</taxon>
    </lineage>
</organism>
<evidence type="ECO:0000313" key="3">
    <source>
        <dbReference type="Proteomes" id="UP000326939"/>
    </source>
</evidence>